<dbReference type="PANTHER" id="PTHR40841:SF2">
    <property type="entry name" value="SIDEROPHORE-DEGRADING ESTERASE (EUROFUNG)"/>
    <property type="match status" value="1"/>
</dbReference>
<evidence type="ECO:0000256" key="2">
    <source>
        <dbReference type="ARBA" id="ARBA00022801"/>
    </source>
</evidence>
<dbReference type="Pfam" id="PF00756">
    <property type="entry name" value="Esterase"/>
    <property type="match status" value="1"/>
</dbReference>
<comment type="caution">
    <text evidence="3">The sequence shown here is derived from an EMBL/GenBank/DDBJ whole genome shotgun (WGS) entry which is preliminary data.</text>
</comment>
<dbReference type="Proteomes" id="UP001549313">
    <property type="component" value="Unassembled WGS sequence"/>
</dbReference>
<evidence type="ECO:0000256" key="1">
    <source>
        <dbReference type="ARBA" id="ARBA00005622"/>
    </source>
</evidence>
<evidence type="ECO:0000313" key="4">
    <source>
        <dbReference type="Proteomes" id="UP001549313"/>
    </source>
</evidence>
<keyword evidence="2 3" id="KW-0378">Hydrolase</keyword>
<dbReference type="SUPFAM" id="SSF53474">
    <property type="entry name" value="alpha/beta-Hydrolases"/>
    <property type="match status" value="1"/>
</dbReference>
<sequence length="256" mass="27230">MMQTSPAFLDDPSAALTRVLRLPAVDGAPSLELRLSLPEGSRSPQGRPVLIILEAEAYFEAAVQMARRLIRRSAKTRVDPLMILGVSLTDAPDRISAFVFTSGADGRDVVPQGAGLLRRLTEEILPLLVAEGADPDNVALMGHSMSGLFVLQARAAAAPFARYVAASPSIWWNPDVIAAQPVRSDAETDLLAVVGEREETPGLPPAHLARRMISNMQGLADAGGTRLRVLEDEDHGSTPYAALPAALRFASPLKGA</sequence>
<protein>
    <submittedName>
        <fullName evidence="3">Alpha/beta superfamily hydrolase</fullName>
    </submittedName>
</protein>
<reference evidence="3 4" key="1">
    <citation type="submission" date="2024-06" db="EMBL/GenBank/DDBJ databases">
        <title>Sorghum-associated microbial communities from plants grown in Nebraska, USA.</title>
        <authorList>
            <person name="Schachtman D."/>
        </authorList>
    </citation>
    <scope>NUCLEOTIDE SEQUENCE [LARGE SCALE GENOMIC DNA]</scope>
    <source>
        <strain evidence="3 4">2814</strain>
    </source>
</reference>
<dbReference type="Gene3D" id="3.40.50.1820">
    <property type="entry name" value="alpha/beta hydrolase"/>
    <property type="match status" value="1"/>
</dbReference>
<name>A0ABV2R6P2_9CAUL</name>
<dbReference type="PANTHER" id="PTHR40841">
    <property type="entry name" value="SIDEROPHORE TRIACETYLFUSARININE C ESTERASE"/>
    <property type="match status" value="1"/>
</dbReference>
<gene>
    <name evidence="3" type="ORF">ABIE19_000014</name>
</gene>
<dbReference type="InterPro" id="IPR000801">
    <property type="entry name" value="Esterase-like"/>
</dbReference>
<dbReference type="InterPro" id="IPR052558">
    <property type="entry name" value="Siderophore_Hydrolase_D"/>
</dbReference>
<proteinExistence type="inferred from homology"/>
<dbReference type="EMBL" id="JBEPTF010000001">
    <property type="protein sequence ID" value="MET4682105.1"/>
    <property type="molecule type" value="Genomic_DNA"/>
</dbReference>
<dbReference type="InterPro" id="IPR029058">
    <property type="entry name" value="AB_hydrolase_fold"/>
</dbReference>
<organism evidence="3 4">
    <name type="scientific">Brevundimonas faecalis</name>
    <dbReference type="NCBI Taxonomy" id="947378"/>
    <lineage>
        <taxon>Bacteria</taxon>
        <taxon>Pseudomonadati</taxon>
        <taxon>Pseudomonadota</taxon>
        <taxon>Alphaproteobacteria</taxon>
        <taxon>Caulobacterales</taxon>
        <taxon>Caulobacteraceae</taxon>
        <taxon>Brevundimonas</taxon>
    </lineage>
</organism>
<accession>A0ABV2R6P2</accession>
<keyword evidence="4" id="KW-1185">Reference proteome</keyword>
<evidence type="ECO:0000313" key="3">
    <source>
        <dbReference type="EMBL" id="MET4682105.1"/>
    </source>
</evidence>
<dbReference type="GO" id="GO:0016787">
    <property type="term" value="F:hydrolase activity"/>
    <property type="evidence" value="ECO:0007669"/>
    <property type="project" value="UniProtKB-KW"/>
</dbReference>
<comment type="similarity">
    <text evidence="1">Belongs to the esterase D family.</text>
</comment>